<reference evidence="6 7" key="1">
    <citation type="submission" date="2016-03" db="EMBL/GenBank/DDBJ databases">
        <title>Acinetobacter genomospecies 28 strain ANC 4149.</title>
        <authorList>
            <person name="Radolfova-Krizova L."/>
            <person name="Nemec A."/>
        </authorList>
    </citation>
    <scope>NUCLEOTIDE SEQUENCE [LARGE SCALE GENOMIC DNA]</scope>
    <source>
        <strain evidence="6 7">ANC 4149</strain>
    </source>
</reference>
<name>A0A151Y213_9GAMM</name>
<proteinExistence type="predicted"/>
<dbReference type="RefSeq" id="WP_067669042.1">
    <property type="nucleotide sequence ID" value="NZ_CBCSIK010000001.1"/>
</dbReference>
<dbReference type="Proteomes" id="UP000076276">
    <property type="component" value="Unassembled WGS sequence"/>
</dbReference>
<dbReference type="STRING" id="1806892.AZH43_12735"/>
<evidence type="ECO:0000313" key="6">
    <source>
        <dbReference type="EMBL" id="KYQ72073.1"/>
    </source>
</evidence>
<dbReference type="PROSITE" id="PS51128">
    <property type="entry name" value="ZF_DKSA_2"/>
    <property type="match status" value="1"/>
</dbReference>
<dbReference type="PANTHER" id="PTHR38777:SF1">
    <property type="entry name" value="DNAK SUPPRESSOR PROTEIN"/>
    <property type="match status" value="1"/>
</dbReference>
<dbReference type="GO" id="GO:0008270">
    <property type="term" value="F:zinc ion binding"/>
    <property type="evidence" value="ECO:0007669"/>
    <property type="project" value="UniProtKB-KW"/>
</dbReference>
<keyword evidence="7" id="KW-1185">Reference proteome</keyword>
<protein>
    <submittedName>
        <fullName evidence="6">Conjugal transfer protein TraR</fullName>
    </submittedName>
</protein>
<dbReference type="OrthoDB" id="962301at2"/>
<dbReference type="InterPro" id="IPR000962">
    <property type="entry name" value="Znf_DskA_TraR"/>
</dbReference>
<keyword evidence="2" id="KW-0863">Zinc-finger</keyword>
<dbReference type="EMBL" id="LUAW01000020">
    <property type="protein sequence ID" value="KYQ72073.1"/>
    <property type="molecule type" value="Genomic_DNA"/>
</dbReference>
<gene>
    <name evidence="6" type="ORF">AZH43_12735</name>
</gene>
<keyword evidence="1" id="KW-0479">Metal-binding</keyword>
<evidence type="ECO:0000256" key="1">
    <source>
        <dbReference type="ARBA" id="ARBA00022723"/>
    </source>
</evidence>
<dbReference type="PANTHER" id="PTHR38777">
    <property type="entry name" value="FELS-2 PROPHAGE PROTEIN"/>
    <property type="match status" value="1"/>
</dbReference>
<organism evidence="6 7">
    <name type="scientific">Acinetobacter pragensis</name>
    <dbReference type="NCBI Taxonomy" id="1806892"/>
    <lineage>
        <taxon>Bacteria</taxon>
        <taxon>Pseudomonadati</taxon>
        <taxon>Pseudomonadota</taxon>
        <taxon>Gammaproteobacteria</taxon>
        <taxon>Moraxellales</taxon>
        <taxon>Moraxellaceae</taxon>
        <taxon>Acinetobacter</taxon>
    </lineage>
</organism>
<evidence type="ECO:0000256" key="4">
    <source>
        <dbReference type="PROSITE-ProRule" id="PRU00510"/>
    </source>
</evidence>
<comment type="caution">
    <text evidence="4">Lacks conserved residue(s) required for the propagation of feature annotation.</text>
</comment>
<evidence type="ECO:0000313" key="7">
    <source>
        <dbReference type="Proteomes" id="UP000076276"/>
    </source>
</evidence>
<evidence type="ECO:0000256" key="2">
    <source>
        <dbReference type="ARBA" id="ARBA00022771"/>
    </source>
</evidence>
<dbReference type="GO" id="GO:1900378">
    <property type="term" value="P:positive regulation of secondary metabolite biosynthetic process"/>
    <property type="evidence" value="ECO:0007669"/>
    <property type="project" value="TreeGrafter"/>
</dbReference>
<evidence type="ECO:0000259" key="5">
    <source>
        <dbReference type="Pfam" id="PF01258"/>
    </source>
</evidence>
<evidence type="ECO:0000256" key="3">
    <source>
        <dbReference type="ARBA" id="ARBA00022833"/>
    </source>
</evidence>
<comment type="caution">
    <text evidence="6">The sequence shown here is derived from an EMBL/GenBank/DDBJ whole genome shotgun (WGS) entry which is preliminary data.</text>
</comment>
<dbReference type="Pfam" id="PF01258">
    <property type="entry name" value="zf-dskA_traR"/>
    <property type="match status" value="1"/>
</dbReference>
<accession>A0A151Y213</accession>
<dbReference type="AlphaFoldDB" id="A0A151Y213"/>
<dbReference type="SUPFAM" id="SSF57716">
    <property type="entry name" value="Glucocorticoid receptor-like (DNA-binding domain)"/>
    <property type="match status" value="1"/>
</dbReference>
<keyword evidence="3" id="KW-0862">Zinc</keyword>
<feature type="domain" description="Zinc finger DksA/TraR C4-type" evidence="5">
    <location>
        <begin position="33"/>
        <end position="59"/>
    </location>
</feature>
<sequence length="69" mass="7878">MADFADVASDLEQDRLNHSLAERVNFHGESEDFCMNCGNEIPPQRRALGNVKLCIDCQTHLESNSKHYR</sequence>